<reference evidence="1" key="1">
    <citation type="submission" date="2015-12" db="EMBL/GenBank/DDBJ databases">
        <title>Gene expression during late stages of embryo sac development: a critical building block for successful pollen-pistil interactions.</title>
        <authorList>
            <person name="Liu Y."/>
            <person name="Joly V."/>
            <person name="Sabar M."/>
            <person name="Matton D.P."/>
        </authorList>
    </citation>
    <scope>NUCLEOTIDE SEQUENCE</scope>
</reference>
<evidence type="ECO:0000313" key="1">
    <source>
        <dbReference type="EMBL" id="JAP07296.1"/>
    </source>
</evidence>
<proteinExistence type="predicted"/>
<dbReference type="EMBL" id="GEDG01039054">
    <property type="protein sequence ID" value="JAP07296.1"/>
    <property type="molecule type" value="Transcribed_RNA"/>
</dbReference>
<dbReference type="AlphaFoldDB" id="A0A0V0GJ62"/>
<accession>A0A0V0GJ62</accession>
<sequence length="60" mass="6817">DSSSFLETPNRSSILKDSMHKYRSNSTILQNLASHNIRGRKNKLTLIIDEVTNTILDEIS</sequence>
<organism evidence="1">
    <name type="scientific">Solanum chacoense</name>
    <name type="common">Chaco potato</name>
    <dbReference type="NCBI Taxonomy" id="4108"/>
    <lineage>
        <taxon>Eukaryota</taxon>
        <taxon>Viridiplantae</taxon>
        <taxon>Streptophyta</taxon>
        <taxon>Embryophyta</taxon>
        <taxon>Tracheophyta</taxon>
        <taxon>Spermatophyta</taxon>
        <taxon>Magnoliopsida</taxon>
        <taxon>eudicotyledons</taxon>
        <taxon>Gunneridae</taxon>
        <taxon>Pentapetalae</taxon>
        <taxon>asterids</taxon>
        <taxon>lamiids</taxon>
        <taxon>Solanales</taxon>
        <taxon>Solanaceae</taxon>
        <taxon>Solanoideae</taxon>
        <taxon>Solaneae</taxon>
        <taxon>Solanum</taxon>
    </lineage>
</organism>
<name>A0A0V0GJ62_SOLCH</name>
<feature type="non-terminal residue" evidence="1">
    <location>
        <position position="1"/>
    </location>
</feature>
<protein>
    <submittedName>
        <fullName evidence="1">Putative ovule protein</fullName>
    </submittedName>
</protein>